<evidence type="ECO:0000313" key="2">
    <source>
        <dbReference type="EMBL" id="SUZ70077.1"/>
    </source>
</evidence>
<dbReference type="SMART" id="SM00318">
    <property type="entry name" value="SNc"/>
    <property type="match status" value="1"/>
</dbReference>
<reference evidence="2" key="1">
    <citation type="submission" date="2018-05" db="EMBL/GenBank/DDBJ databases">
        <authorList>
            <person name="Lanie J.A."/>
            <person name="Ng W.-L."/>
            <person name="Kazmierczak K.M."/>
            <person name="Andrzejewski T.M."/>
            <person name="Davidsen T.M."/>
            <person name="Wayne K.J."/>
            <person name="Tettelin H."/>
            <person name="Glass J.I."/>
            <person name="Rusch D."/>
            <person name="Podicherti R."/>
            <person name="Tsui H.-C.T."/>
            <person name="Winkler M.E."/>
        </authorList>
    </citation>
    <scope>NUCLEOTIDE SEQUENCE</scope>
</reference>
<dbReference type="PROSITE" id="PS51257">
    <property type="entry name" value="PROKAR_LIPOPROTEIN"/>
    <property type="match status" value="1"/>
</dbReference>
<dbReference type="SUPFAM" id="SSF50199">
    <property type="entry name" value="Staphylococcal nuclease"/>
    <property type="match status" value="1"/>
</dbReference>
<name>A0A381PVK7_9ZZZZ</name>
<dbReference type="Gene3D" id="2.40.50.90">
    <property type="match status" value="1"/>
</dbReference>
<evidence type="ECO:0000259" key="1">
    <source>
        <dbReference type="PROSITE" id="PS50830"/>
    </source>
</evidence>
<dbReference type="PROSITE" id="PS50830">
    <property type="entry name" value="TNASE_3"/>
    <property type="match status" value="1"/>
</dbReference>
<accession>A0A381PVK7</accession>
<protein>
    <recommendedName>
        <fullName evidence="1">TNase-like domain-containing protein</fullName>
    </recommendedName>
</protein>
<dbReference type="EMBL" id="UINC01001080">
    <property type="protein sequence ID" value="SUZ70077.1"/>
    <property type="molecule type" value="Genomic_DNA"/>
</dbReference>
<dbReference type="InterPro" id="IPR035437">
    <property type="entry name" value="SNase_OB-fold_sf"/>
</dbReference>
<dbReference type="Pfam" id="PF00565">
    <property type="entry name" value="SNase"/>
    <property type="match status" value="1"/>
</dbReference>
<dbReference type="AlphaFoldDB" id="A0A381PVK7"/>
<gene>
    <name evidence="2" type="ORF">METZ01_LOCUS22931</name>
</gene>
<organism evidence="2">
    <name type="scientific">marine metagenome</name>
    <dbReference type="NCBI Taxonomy" id="408172"/>
    <lineage>
        <taxon>unclassified sequences</taxon>
        <taxon>metagenomes</taxon>
        <taxon>ecological metagenomes</taxon>
    </lineage>
</organism>
<feature type="domain" description="TNase-like" evidence="1">
    <location>
        <begin position="28"/>
        <end position="148"/>
    </location>
</feature>
<sequence length="154" mass="17294">MRLALITILVTIVACTTPIEETLLQCDDCPEVRVSRVIDGDTLETPSRRVRLFGVDTPEAGERCASEATSRINELARNSVRLEEGPRLTDQFGRRLAYVYTEEGYNIDEILVREGLGTAWTEDGQHLDYLVELEQTTSRMGFGCLWLNQPGKTS</sequence>
<proteinExistence type="predicted"/>
<dbReference type="InterPro" id="IPR016071">
    <property type="entry name" value="Staphylococal_nuclease_OB-fold"/>
</dbReference>